<keyword evidence="2" id="KW-0175">Coiled coil</keyword>
<comment type="caution">
    <text evidence="4">The sequence shown here is derived from an EMBL/GenBank/DDBJ whole genome shotgun (WGS) entry which is preliminary data.</text>
</comment>
<evidence type="ECO:0000313" key="5">
    <source>
        <dbReference type="Proteomes" id="UP001193734"/>
    </source>
</evidence>
<gene>
    <name evidence="4" type="ORF">HPS55_06210</name>
</gene>
<keyword evidence="3" id="KW-1133">Transmembrane helix</keyword>
<proteinExistence type="predicted"/>
<evidence type="ECO:0008006" key="6">
    <source>
        <dbReference type="Google" id="ProtNLM"/>
    </source>
</evidence>
<reference evidence="4 5" key="1">
    <citation type="submission" date="2020-05" db="EMBL/GenBank/DDBJ databases">
        <title>Distinct polysaccharide utilization as determinants for interspecies competition between intestinal Prevotella spp.</title>
        <authorList>
            <person name="Galvez E.J.C."/>
            <person name="Iljazovic A."/>
            <person name="Strowig T."/>
        </authorList>
    </citation>
    <scope>NUCLEOTIDE SEQUENCE [LARGE SCALE GENOMIC DNA]</scope>
    <source>
        <strain evidence="4 5">PROD</strain>
    </source>
</reference>
<accession>A0ABX2AWY9</accession>
<keyword evidence="3" id="KW-0472">Membrane</keyword>
<dbReference type="RefSeq" id="WP_172174676.1">
    <property type="nucleotide sequence ID" value="NZ_CASGKG010000005.1"/>
</dbReference>
<sequence>MKFRSVIIIFAILTSCTGHNRMRALLDTADSLVDIRPDSALAMLDRHESVADSMPTGMQMRYRLLRAKAMNRAFVPFTTDTVMKDVTTWYDRHGNIHERMMAYYLLGCVYRDMGDAPTALVQYNKAVELADTTADDCDWHTLCHIHGQRAELFHKMASPEYELEEWKQTAAKAWRAKDTIMALRAYELQADTYYMMYCADSVVSITESVVELYNRYGRRDLAAGALPSVIYVYLNQRKFDAAKKSMDYFEQYSGFFDSGGNIISGKESYYGTKARYYRAIGKSDSAFVYLKKLLMFEKNITCAEIAYRELMGYYANQHQTDSVVKYSQLYCHINDSAAIIRSAEEINRAQVLYNYNRAQQMMIAKTNEVDNYRIMLVAVGLGIIIIIVTSYRLYSVKRQKQKLKLVEENQKFCDLLSKYESASEDMMRAMQGFERYKKEKEDELKRIRKSIATYQETMVHDDDSDMERAMENNEMVKRLHKLAMKNGRVTIKEMNAMVTFVENAFPEFYARIINVDDKLTEREIIICIMIRLYLIPSEISVLLDISGQNLTNIRSKINRKLFGNDGTKKLDYNLRQLF</sequence>
<name>A0ABX2AWY9_9BACT</name>
<evidence type="ECO:0000256" key="2">
    <source>
        <dbReference type="SAM" id="Coils"/>
    </source>
</evidence>
<keyword evidence="3" id="KW-0812">Transmembrane</keyword>
<dbReference type="PROSITE" id="PS50005">
    <property type="entry name" value="TPR"/>
    <property type="match status" value="1"/>
</dbReference>
<organism evidence="4 5">
    <name type="scientific">Xylanibacter rodentium</name>
    <dbReference type="NCBI Taxonomy" id="2736289"/>
    <lineage>
        <taxon>Bacteria</taxon>
        <taxon>Pseudomonadati</taxon>
        <taxon>Bacteroidota</taxon>
        <taxon>Bacteroidia</taxon>
        <taxon>Bacteroidales</taxon>
        <taxon>Prevotellaceae</taxon>
        <taxon>Xylanibacter</taxon>
    </lineage>
</organism>
<dbReference type="InterPro" id="IPR011990">
    <property type="entry name" value="TPR-like_helical_dom_sf"/>
</dbReference>
<evidence type="ECO:0000256" key="1">
    <source>
        <dbReference type="PROSITE-ProRule" id="PRU00339"/>
    </source>
</evidence>
<feature type="coiled-coil region" evidence="2">
    <location>
        <begin position="430"/>
        <end position="457"/>
    </location>
</feature>
<feature type="transmembrane region" description="Helical" evidence="3">
    <location>
        <begin position="372"/>
        <end position="394"/>
    </location>
</feature>
<feature type="repeat" description="TPR" evidence="1">
    <location>
        <begin position="100"/>
        <end position="133"/>
    </location>
</feature>
<dbReference type="Gene3D" id="1.25.40.10">
    <property type="entry name" value="Tetratricopeptide repeat domain"/>
    <property type="match status" value="1"/>
</dbReference>
<dbReference type="InterPro" id="IPR019734">
    <property type="entry name" value="TPR_rpt"/>
</dbReference>
<dbReference type="SUPFAM" id="SSF48452">
    <property type="entry name" value="TPR-like"/>
    <property type="match status" value="1"/>
</dbReference>
<dbReference type="PROSITE" id="PS51257">
    <property type="entry name" value="PROKAR_LIPOPROTEIN"/>
    <property type="match status" value="1"/>
</dbReference>
<dbReference type="GeneID" id="82157355"/>
<dbReference type="Proteomes" id="UP001193734">
    <property type="component" value="Unassembled WGS sequence"/>
</dbReference>
<keyword evidence="1" id="KW-0802">TPR repeat</keyword>
<dbReference type="EMBL" id="JABKKE010000008">
    <property type="protein sequence ID" value="NPE13922.1"/>
    <property type="molecule type" value="Genomic_DNA"/>
</dbReference>
<keyword evidence="5" id="KW-1185">Reference proteome</keyword>
<protein>
    <recommendedName>
        <fullName evidence="6">Tetratricopeptide repeat protein</fullName>
    </recommendedName>
</protein>
<dbReference type="SMART" id="SM00028">
    <property type="entry name" value="TPR"/>
    <property type="match status" value="2"/>
</dbReference>
<evidence type="ECO:0000313" key="4">
    <source>
        <dbReference type="EMBL" id="NPE13922.1"/>
    </source>
</evidence>
<evidence type="ECO:0000256" key="3">
    <source>
        <dbReference type="SAM" id="Phobius"/>
    </source>
</evidence>